<dbReference type="Proteomes" id="UP000240322">
    <property type="component" value="Unassembled WGS sequence"/>
</dbReference>
<protein>
    <submittedName>
        <fullName evidence="1">Uncharacterized protein</fullName>
    </submittedName>
</protein>
<gene>
    <name evidence="1" type="ORF">B9Q03_14720</name>
</gene>
<comment type="caution">
    <text evidence="1">The sequence shown here is derived from an EMBL/GenBank/DDBJ whole genome shotgun (WGS) entry which is preliminary data.</text>
</comment>
<organism evidence="1 2">
    <name type="scientific">Candidatus Marsarchaeota G2 archaeon OSP_D</name>
    <dbReference type="NCBI Taxonomy" id="1978157"/>
    <lineage>
        <taxon>Archaea</taxon>
        <taxon>Candidatus Marsarchaeota</taxon>
        <taxon>Candidatus Marsarchaeota group 2</taxon>
    </lineage>
</organism>
<dbReference type="EMBL" id="NEXE01000396">
    <property type="protein sequence ID" value="PSN82001.1"/>
    <property type="molecule type" value="Genomic_DNA"/>
</dbReference>
<dbReference type="AlphaFoldDB" id="A0A2R6A6J4"/>
<accession>A0A2R6A6J4</accession>
<sequence length="164" mass="18921">MHPALSYVQRKKKDNTLHLRPANLPFEEESKWLDRLFDDFLQDKISLDDLKRGVVLVFLSFSKKARRQARKRAKMELEEKVEPRETAPIPEKTVAVVDDMLTPKLTCPACGKNTLRVRAPYEVWLSCSTCGYKEEHEPGTEEWKKYVDVVLGHQFALVAQAGSY</sequence>
<evidence type="ECO:0000313" key="2">
    <source>
        <dbReference type="Proteomes" id="UP000240322"/>
    </source>
</evidence>
<reference evidence="1 2" key="1">
    <citation type="submission" date="2017-04" db="EMBL/GenBank/DDBJ databases">
        <title>Novel microbial lineages endemic to geothermal iron-oxide mats fill important gaps in the evolutionary history of Archaea.</title>
        <authorList>
            <person name="Jay Z.J."/>
            <person name="Beam J.P."/>
            <person name="Dlakic M."/>
            <person name="Rusch D.B."/>
            <person name="Kozubal M.A."/>
            <person name="Inskeep W.P."/>
        </authorList>
    </citation>
    <scope>NUCLEOTIDE SEQUENCE [LARGE SCALE GENOMIC DNA]</scope>
    <source>
        <strain evidence="1">OSP_D</strain>
    </source>
</reference>
<proteinExistence type="predicted"/>
<name>A0A2R6A6J4_9ARCH</name>
<evidence type="ECO:0000313" key="1">
    <source>
        <dbReference type="EMBL" id="PSN82001.1"/>
    </source>
</evidence>